<feature type="region of interest" description="Disordered" evidence="1">
    <location>
        <begin position="68"/>
        <end position="115"/>
    </location>
</feature>
<dbReference type="AlphaFoldDB" id="Q1ENU7"/>
<gene>
    <name evidence="2" type="ORF">MA4_82I11.40</name>
</gene>
<proteinExistence type="predicted"/>
<name>Q1ENU7_MUSAC</name>
<feature type="compositionally biased region" description="Basic and acidic residues" evidence="1">
    <location>
        <begin position="103"/>
        <end position="115"/>
    </location>
</feature>
<sequence>MTTNSGMSEICDTNYPIAVERTDDILLRIKKKQNPIRNEETTGDIRKAVAATWVENSDENYSDALELKREQSGEAAHLHPGPVSGRRSPDRRRNGSSTARARRAQEGSDVGEMRDASHRVLSSLCTSLALALSGSSRSSNDSKMQNEIEQCGSRPIKKAFGVDELTMAEREG</sequence>
<dbReference type="EMBL" id="AC186955">
    <property type="protein sequence ID" value="ABF72025.1"/>
    <property type="molecule type" value="Genomic_DNA"/>
</dbReference>
<accession>Q1ENU7</accession>
<protein>
    <submittedName>
        <fullName evidence="2">Uncharacterized protein</fullName>
    </submittedName>
</protein>
<reference evidence="2" key="1">
    <citation type="submission" date="2006-05" db="EMBL/GenBank/DDBJ databases">
        <authorList>
            <person name="Town C.D."/>
            <person name="Ronning C.M."/>
            <person name="Cheung F."/>
            <person name="Haas B.J."/>
            <person name="Althoff R."/>
            <person name="Arbogast T."/>
            <person name="Hine E."/>
            <person name="Piffanelli P."/>
            <person name="Tallon L.J."/>
        </authorList>
    </citation>
    <scope>NUCLEOTIDE SEQUENCE</scope>
</reference>
<evidence type="ECO:0000313" key="2">
    <source>
        <dbReference type="EMBL" id="ABF72025.1"/>
    </source>
</evidence>
<organism evidence="2">
    <name type="scientific">Musa acuminata</name>
    <name type="common">Banana</name>
    <name type="synonym">Musa cavendishii</name>
    <dbReference type="NCBI Taxonomy" id="4641"/>
    <lineage>
        <taxon>Eukaryota</taxon>
        <taxon>Viridiplantae</taxon>
        <taxon>Streptophyta</taxon>
        <taxon>Embryophyta</taxon>
        <taxon>Tracheophyta</taxon>
        <taxon>Spermatophyta</taxon>
        <taxon>Magnoliopsida</taxon>
        <taxon>Liliopsida</taxon>
        <taxon>Zingiberales</taxon>
        <taxon>Musaceae</taxon>
        <taxon>Musa</taxon>
    </lineage>
</organism>
<feature type="compositionally biased region" description="Low complexity" evidence="1">
    <location>
        <begin position="133"/>
        <end position="142"/>
    </location>
</feature>
<feature type="region of interest" description="Disordered" evidence="1">
    <location>
        <begin position="133"/>
        <end position="155"/>
    </location>
</feature>
<evidence type="ECO:0000256" key="1">
    <source>
        <dbReference type="SAM" id="MobiDB-lite"/>
    </source>
</evidence>